<gene>
    <name evidence="6" type="primary">recD</name>
    <name evidence="6" type="ORF">SSABA_v1c05290</name>
</gene>
<proteinExistence type="predicted"/>
<evidence type="ECO:0000259" key="4">
    <source>
        <dbReference type="Pfam" id="PF18335"/>
    </source>
</evidence>
<dbReference type="AlphaFoldDB" id="W6AAA0"/>
<dbReference type="Gene3D" id="1.10.10.2220">
    <property type="match status" value="1"/>
</dbReference>
<dbReference type="Proteomes" id="UP000019265">
    <property type="component" value="Chromosome"/>
</dbReference>
<keyword evidence="7" id="KW-1185">Reference proteome</keyword>
<dbReference type="Gene3D" id="2.30.30.940">
    <property type="match status" value="1"/>
</dbReference>
<dbReference type="Pfam" id="PF13604">
    <property type="entry name" value="AAA_30"/>
    <property type="match status" value="1"/>
</dbReference>
<dbReference type="GO" id="GO:0005524">
    <property type="term" value="F:ATP binding"/>
    <property type="evidence" value="ECO:0007669"/>
    <property type="project" value="UniProtKB-KW"/>
</dbReference>
<dbReference type="PANTHER" id="PTHR43788">
    <property type="entry name" value="DNA2/NAM7 HELICASE FAMILY MEMBER"/>
    <property type="match status" value="1"/>
</dbReference>
<feature type="domain" description="ATP-dependent RecD2 DNA helicase OB-fold" evidence="5">
    <location>
        <begin position="5"/>
        <end position="73"/>
    </location>
</feature>
<dbReference type="InterPro" id="IPR027417">
    <property type="entry name" value="P-loop_NTPase"/>
</dbReference>
<dbReference type="InterPro" id="IPR041451">
    <property type="entry name" value="RecD2_SH13"/>
</dbReference>
<sequence>MSTKKYRGFLSKFLFINESGWGIGLFIDEDNKNHQMRIKGPIGQMQTKIIYEIQGNLEDHPKYGQALEVSSFKIADSTTIKQAIGFLSSDLFPTIGKKTAEQIVDFLGVDAIKKIRQDPEIIKTVPDISHSAIEIITSVVNRVDQEQELVEIFTMNGLRLPFLNQMLKWHDDKNELLEIFKTDFYSYSRKNSFQPFLEVDRVSLYFGVEKYGVVRISAWIYEIIKEILFTTGHTFTTSEVLIAETRKRLQVSRETVIEALVFCKNQKTLVFDNHKIYSDESWSDEEEIITTIKTITSRANLKPTLENFSEDDLIQEIEQEIETSFKIPNFQYDDFQRAALKSFLSSNILILTGGPGTGKTMVINGMVRLYQKIYGSQNFALGAPTGRAASRITETTNFKATTIHKLLKASGDDVFEINASNPLDLDLIILDEASMLSNHLFADFLRGTSPVKKLVLVGDVEQLPSVSYGNLFEDLITANKFPTIKLTKIFRQKERNGIIELATAISQGQPQNLEFENLKNIHFLFEENNQINSENLIKTYQALVAKQPVGNLNYLQVICPYYKGELGINNLNTIIQKKFNGNLLKGDKIFKKGEMKFAINDKVMYLKNDSTLELSNGDMGIINLLKFENKKFTSALVEFNNRDIVLKNSNFSELTLSYAISVHKSQGSEYNNVILILDPSSNNYFLTKKIIYTAITRAKENLYIIGSQESFWKGLEKITASRKTTLVEKIQKNF</sequence>
<keyword evidence="1" id="KW-0547">Nucleotide-binding</keyword>
<dbReference type="CDD" id="cd18809">
    <property type="entry name" value="SF1_C_RecD"/>
    <property type="match status" value="1"/>
</dbReference>
<dbReference type="HOGENOM" id="CLU_007524_0_1_14"/>
<dbReference type="PATRIC" id="fig|1276257.3.peg.539"/>
<dbReference type="PANTHER" id="PTHR43788:SF6">
    <property type="entry name" value="DNA HELICASE B"/>
    <property type="match status" value="1"/>
</dbReference>
<name>W6AAA0_9MOLU</name>
<evidence type="ECO:0000259" key="3">
    <source>
        <dbReference type="Pfam" id="PF13538"/>
    </source>
</evidence>
<evidence type="ECO:0000313" key="7">
    <source>
        <dbReference type="Proteomes" id="UP000019265"/>
    </source>
</evidence>
<dbReference type="InterPro" id="IPR027785">
    <property type="entry name" value="UvrD-like_helicase_C"/>
</dbReference>
<protein>
    <submittedName>
        <fullName evidence="6">Exodeoxyribonuclease V subunit alpha</fullName>
    </submittedName>
</protein>
<accession>W6AAA0</accession>
<dbReference type="SUPFAM" id="SSF52540">
    <property type="entry name" value="P-loop containing nucleoside triphosphate hydrolases"/>
    <property type="match status" value="2"/>
</dbReference>
<dbReference type="STRING" id="1276257.SSABA_v1c05290"/>
<dbReference type="InterPro" id="IPR050534">
    <property type="entry name" value="Coronavir_polyprotein_1ab"/>
</dbReference>
<dbReference type="KEGG" id="ssab:SSABA_v1c05290"/>
<dbReference type="EMBL" id="CP006934">
    <property type="protein sequence ID" value="AHI53936.1"/>
    <property type="molecule type" value="Genomic_DNA"/>
</dbReference>
<dbReference type="GO" id="GO:0003678">
    <property type="term" value="F:DNA helicase activity"/>
    <property type="evidence" value="ECO:0007669"/>
    <property type="project" value="UniProtKB-ARBA"/>
</dbReference>
<dbReference type="CDD" id="cd17933">
    <property type="entry name" value="DEXSc_RecD-like"/>
    <property type="match status" value="1"/>
</dbReference>
<dbReference type="Gene3D" id="3.40.50.300">
    <property type="entry name" value="P-loop containing nucleotide triphosphate hydrolases"/>
    <property type="match status" value="2"/>
</dbReference>
<evidence type="ECO:0000256" key="2">
    <source>
        <dbReference type="ARBA" id="ARBA00022840"/>
    </source>
</evidence>
<evidence type="ECO:0000259" key="5">
    <source>
        <dbReference type="Pfam" id="PF23139"/>
    </source>
</evidence>
<reference evidence="6 7" key="1">
    <citation type="journal article" date="2014" name="Genome Biol. Evol.">
        <title>Molecular evolution of the substrate utilization strategies and putative virulence factors in mosquito-associated Spiroplasma species.</title>
        <authorList>
            <person name="Chang T.H."/>
            <person name="Lo W.S."/>
            <person name="Ku C."/>
            <person name="Chen L.L."/>
            <person name="Kuo C.H."/>
        </authorList>
    </citation>
    <scope>NUCLEOTIDE SEQUENCE [LARGE SCALE GENOMIC DNA]</scope>
    <source>
        <strain evidence="6">Ar-1343</strain>
    </source>
</reference>
<dbReference type="InterPro" id="IPR055446">
    <property type="entry name" value="RecD2_N_OB"/>
</dbReference>
<dbReference type="Pfam" id="PF23139">
    <property type="entry name" value="OB_YrrC"/>
    <property type="match status" value="1"/>
</dbReference>
<dbReference type="OrthoDB" id="9803432at2"/>
<feature type="domain" description="ATP-dependent RecD2 DNA helicase SH3" evidence="4">
    <location>
        <begin position="571"/>
        <end position="631"/>
    </location>
</feature>
<organism evidence="6 7">
    <name type="scientific">Spiroplasma sabaudiense Ar-1343</name>
    <dbReference type="NCBI Taxonomy" id="1276257"/>
    <lineage>
        <taxon>Bacteria</taxon>
        <taxon>Bacillati</taxon>
        <taxon>Mycoplasmatota</taxon>
        <taxon>Mollicutes</taxon>
        <taxon>Entomoplasmatales</taxon>
        <taxon>Spiroplasmataceae</taxon>
        <taxon>Spiroplasma</taxon>
    </lineage>
</organism>
<dbReference type="eggNOG" id="COG0507">
    <property type="taxonomic scope" value="Bacteria"/>
</dbReference>
<dbReference type="Pfam" id="PF13538">
    <property type="entry name" value="UvrD_C_2"/>
    <property type="match status" value="1"/>
</dbReference>
<keyword evidence="2" id="KW-0067">ATP-binding</keyword>
<dbReference type="RefSeq" id="WP_051464692.1">
    <property type="nucleotide sequence ID" value="NZ_CP006934.1"/>
</dbReference>
<dbReference type="Pfam" id="PF18335">
    <property type="entry name" value="SH3_13"/>
    <property type="match status" value="1"/>
</dbReference>
<feature type="domain" description="UvrD-like helicase C-terminal" evidence="3">
    <location>
        <begin position="657"/>
        <end position="705"/>
    </location>
</feature>
<evidence type="ECO:0000313" key="6">
    <source>
        <dbReference type="EMBL" id="AHI53936.1"/>
    </source>
</evidence>
<evidence type="ECO:0000256" key="1">
    <source>
        <dbReference type="ARBA" id="ARBA00022741"/>
    </source>
</evidence>